<evidence type="ECO:0000256" key="1">
    <source>
        <dbReference type="SAM" id="Phobius"/>
    </source>
</evidence>
<feature type="transmembrane region" description="Helical" evidence="1">
    <location>
        <begin position="30"/>
        <end position="53"/>
    </location>
</feature>
<proteinExistence type="predicted"/>
<dbReference type="EMBL" id="CAJOBS010001090">
    <property type="protein sequence ID" value="CAF4686428.1"/>
    <property type="molecule type" value="Genomic_DNA"/>
</dbReference>
<evidence type="ECO:0000313" key="3">
    <source>
        <dbReference type="Proteomes" id="UP000663838"/>
    </source>
</evidence>
<dbReference type="AlphaFoldDB" id="A0A821HJY2"/>
<evidence type="ECO:0000313" key="2">
    <source>
        <dbReference type="EMBL" id="CAF4686428.1"/>
    </source>
</evidence>
<keyword evidence="1" id="KW-1133">Transmembrane helix</keyword>
<name>A0A821HJY2_9BILA</name>
<comment type="caution">
    <text evidence="2">The sequence shown here is derived from an EMBL/GenBank/DDBJ whole genome shotgun (WGS) entry which is preliminary data.</text>
</comment>
<organism evidence="2 3">
    <name type="scientific">Rotaria socialis</name>
    <dbReference type="NCBI Taxonomy" id="392032"/>
    <lineage>
        <taxon>Eukaryota</taxon>
        <taxon>Metazoa</taxon>
        <taxon>Spiralia</taxon>
        <taxon>Gnathifera</taxon>
        <taxon>Rotifera</taxon>
        <taxon>Eurotatoria</taxon>
        <taxon>Bdelloidea</taxon>
        <taxon>Philodinida</taxon>
        <taxon>Philodinidae</taxon>
        <taxon>Rotaria</taxon>
    </lineage>
</organism>
<keyword evidence="1" id="KW-0472">Membrane</keyword>
<sequence length="86" mass="9768">MLSHWFGGHIPGLSAAACGPSEIGSASFDFYLMTWDIIQVSFYVHCLTSRLFLKAFKQRIRWIFNQRQSPVATIAAGTIIRHIQVR</sequence>
<dbReference type="Proteomes" id="UP000663838">
    <property type="component" value="Unassembled WGS sequence"/>
</dbReference>
<accession>A0A821HJY2</accession>
<protein>
    <submittedName>
        <fullName evidence="2">Uncharacterized protein</fullName>
    </submittedName>
</protein>
<reference evidence="2" key="1">
    <citation type="submission" date="2021-02" db="EMBL/GenBank/DDBJ databases">
        <authorList>
            <person name="Nowell W R."/>
        </authorList>
    </citation>
    <scope>NUCLEOTIDE SEQUENCE</scope>
</reference>
<keyword evidence="1" id="KW-0812">Transmembrane</keyword>
<gene>
    <name evidence="2" type="ORF">TOA249_LOCUS16178</name>
</gene>